<dbReference type="PANTHER" id="PTHR34068:SF2">
    <property type="entry name" value="UPF0145 PROTEIN SCO3412"/>
    <property type="match status" value="1"/>
</dbReference>
<evidence type="ECO:0000256" key="2">
    <source>
        <dbReference type="HAMAP-Rule" id="MF_00338"/>
    </source>
</evidence>
<keyword evidence="4" id="KW-1185">Reference proteome</keyword>
<evidence type="ECO:0000313" key="4">
    <source>
        <dbReference type="Proteomes" id="UP001165393"/>
    </source>
</evidence>
<dbReference type="Gene3D" id="3.30.110.70">
    <property type="entry name" value="Hypothetical protein apc22750. Chain B"/>
    <property type="match status" value="1"/>
</dbReference>
<comment type="similarity">
    <text evidence="1 2">Belongs to the UPF0145 family.</text>
</comment>
<reference evidence="3 4" key="1">
    <citation type="journal article" date="2013" name="Antonie Van Leeuwenhoek">
        <title>Echinimonas agarilytica gen. nov., sp. nov., a new gammaproteobacterium isolated from the sea urchin Strongylocentrotus intermedius.</title>
        <authorList>
            <person name="Nedashkovskaya O.I."/>
            <person name="Stenkova A.M."/>
            <person name="Zhukova N.V."/>
            <person name="Van Trappen S."/>
            <person name="Lee J.S."/>
            <person name="Kim S.B."/>
        </authorList>
    </citation>
    <scope>NUCLEOTIDE SEQUENCE [LARGE SCALE GENOMIC DNA]</scope>
    <source>
        <strain evidence="3 4">KMM 6351</strain>
    </source>
</reference>
<proteinExistence type="inferred from homology"/>
<sequence length="106" mass="11302">MIIATTEHIGGYTIVENLGVVTGNIVQSKHVGRDIMAGLKTIFGGEIRGYTEMLSEARDNAQARMLEQAQTLGADAVVGVRFTSSAIMDGASELMVFGTAVKIRRS</sequence>
<dbReference type="RefSeq" id="WP_251261281.1">
    <property type="nucleotide sequence ID" value="NZ_JAMQGP010000003.1"/>
</dbReference>
<dbReference type="SUPFAM" id="SSF117782">
    <property type="entry name" value="YbjQ-like"/>
    <property type="match status" value="1"/>
</dbReference>
<dbReference type="EMBL" id="JAMQGP010000003">
    <property type="protein sequence ID" value="MCM2679868.1"/>
    <property type="molecule type" value="Genomic_DNA"/>
</dbReference>
<dbReference type="PANTHER" id="PTHR34068">
    <property type="entry name" value="UPF0145 PROTEIN YBJQ"/>
    <property type="match status" value="1"/>
</dbReference>
<dbReference type="Pfam" id="PF01906">
    <property type="entry name" value="YbjQ_1"/>
    <property type="match status" value="1"/>
</dbReference>
<evidence type="ECO:0000256" key="1">
    <source>
        <dbReference type="ARBA" id="ARBA00010751"/>
    </source>
</evidence>
<dbReference type="HAMAP" id="MF_00338">
    <property type="entry name" value="UPF0145"/>
    <property type="match status" value="1"/>
</dbReference>
<dbReference type="InterPro" id="IPR002765">
    <property type="entry name" value="UPF0145_YbjQ-like"/>
</dbReference>
<dbReference type="Proteomes" id="UP001165393">
    <property type="component" value="Unassembled WGS sequence"/>
</dbReference>
<organism evidence="3 4">
    <name type="scientific">Echinimonas agarilytica</name>
    <dbReference type="NCBI Taxonomy" id="1215918"/>
    <lineage>
        <taxon>Bacteria</taxon>
        <taxon>Pseudomonadati</taxon>
        <taxon>Pseudomonadota</taxon>
        <taxon>Gammaproteobacteria</taxon>
        <taxon>Alteromonadales</taxon>
        <taxon>Echinimonadaceae</taxon>
        <taxon>Echinimonas</taxon>
    </lineage>
</organism>
<accession>A0AA42B7Z1</accession>
<evidence type="ECO:0000313" key="3">
    <source>
        <dbReference type="EMBL" id="MCM2679868.1"/>
    </source>
</evidence>
<gene>
    <name evidence="3" type="ORF">NAF29_09345</name>
</gene>
<protein>
    <recommendedName>
        <fullName evidence="2">UPF0145 protein NAF29_09345</fullName>
    </recommendedName>
</protein>
<name>A0AA42B7Z1_9GAMM</name>
<dbReference type="AlphaFoldDB" id="A0AA42B7Z1"/>
<comment type="caution">
    <text evidence="3">The sequence shown here is derived from an EMBL/GenBank/DDBJ whole genome shotgun (WGS) entry which is preliminary data.</text>
</comment>
<dbReference type="InterPro" id="IPR035439">
    <property type="entry name" value="UPF0145_dom_sf"/>
</dbReference>